<comment type="similarity">
    <text evidence="2">Belongs to the BshC family.</text>
</comment>
<evidence type="ECO:0000256" key="1">
    <source>
        <dbReference type="ARBA" id="ARBA00022598"/>
    </source>
</evidence>
<evidence type="ECO:0000313" key="5">
    <source>
        <dbReference type="EMBL" id="GEO08563.1"/>
    </source>
</evidence>
<dbReference type="GO" id="GO:0016874">
    <property type="term" value="F:ligase activity"/>
    <property type="evidence" value="ECO:0007669"/>
    <property type="project" value="UniProtKB-UniRule"/>
</dbReference>
<dbReference type="Pfam" id="PF24850">
    <property type="entry name" value="CC_BshC"/>
    <property type="match status" value="1"/>
</dbReference>
<keyword evidence="1 2" id="KW-0436">Ligase</keyword>
<gene>
    <name evidence="2 5" type="primary">bshC</name>
    <name evidence="5" type="ORF">SAE01_10590</name>
</gene>
<accession>A0A512B9E7</accession>
<dbReference type="NCBIfam" id="TIGR03998">
    <property type="entry name" value="thiol_BshC"/>
    <property type="match status" value="1"/>
</dbReference>
<evidence type="ECO:0000313" key="6">
    <source>
        <dbReference type="Proteomes" id="UP000321513"/>
    </source>
</evidence>
<organism evidence="5 6">
    <name type="scientific">Segetibacter aerophilus</name>
    <dbReference type="NCBI Taxonomy" id="670293"/>
    <lineage>
        <taxon>Bacteria</taxon>
        <taxon>Pseudomonadati</taxon>
        <taxon>Bacteroidota</taxon>
        <taxon>Chitinophagia</taxon>
        <taxon>Chitinophagales</taxon>
        <taxon>Chitinophagaceae</taxon>
        <taxon>Segetibacter</taxon>
    </lineage>
</organism>
<reference evidence="5 6" key="1">
    <citation type="submission" date="2019-07" db="EMBL/GenBank/DDBJ databases">
        <title>Whole genome shotgun sequence of Segetibacter aerophilus NBRC 106135.</title>
        <authorList>
            <person name="Hosoyama A."/>
            <person name="Uohara A."/>
            <person name="Ohji S."/>
            <person name="Ichikawa N."/>
        </authorList>
    </citation>
    <scope>NUCLEOTIDE SEQUENCE [LARGE SCALE GENOMIC DNA]</scope>
    <source>
        <strain evidence="5 6">NBRC 106135</strain>
    </source>
</reference>
<dbReference type="RefSeq" id="WP_147202618.1">
    <property type="nucleotide sequence ID" value="NZ_BJYT01000002.1"/>
</dbReference>
<sequence length="534" mass="61573">MEASCEYISYESTGYFSRMMIDYVKSDEKLKPFYKHPVSLDGIQASIEARNQFDTPRDLLVTELRKQYSDLPLSQSQEQNLGLLLKSNTFTICTAHQPNIFTGPLFFIYKILHTIKLANHLNSQIPNSNFVPVYYMGSEDADLDELGHIYLDGEKLEWETKQTGAVGRMKVDKLLIKLLDRIAGQVEVAPFGKELVLLFKEAYKEGVSIQQATLHLVNELFKDFGLVVLIPDNAELKRQFQPIVKRELIEQFSHQVVEKTTEQLGEHYKVQASGREINLFYLTETKRERIEKDGVGYKVEGLGLAWNHKEMMEELNNHPERFSANVILRGLFQESILPNIAFIGGGGEIAYWLELKQLFENCNVPYPLLIIRNSFLLTEEKDREAADRLGFETTDLFQATEKLVNTLVTRESSLQLSLGQEKEQLRSFYGQLSEIANKIDPTLSQHTVALQTKALEKVEALERKMLRAEKRKFEAQQRQISKLRNQLFPSNSLQERQENFSLFYGKYGRQLLQKMYDASLSLEQEFGIIELLDK</sequence>
<dbReference type="AlphaFoldDB" id="A0A512B9E7"/>
<dbReference type="Pfam" id="PF10079">
    <property type="entry name" value="Rossmann-like_BshC"/>
    <property type="match status" value="1"/>
</dbReference>
<protein>
    <recommendedName>
        <fullName evidence="2">Putative cysteine ligase BshC</fullName>
        <ecNumber evidence="2">6.-.-.-</ecNumber>
    </recommendedName>
</protein>
<dbReference type="Proteomes" id="UP000321513">
    <property type="component" value="Unassembled WGS sequence"/>
</dbReference>
<dbReference type="OrthoDB" id="9765151at2"/>
<dbReference type="EC" id="6.-.-.-" evidence="2"/>
<dbReference type="EMBL" id="BJYT01000002">
    <property type="protein sequence ID" value="GEO08563.1"/>
    <property type="molecule type" value="Genomic_DNA"/>
</dbReference>
<proteinExistence type="inferred from homology"/>
<feature type="domain" description="Bacillithiol biosynthesis BshC N-terminal Rossmann-like" evidence="3">
    <location>
        <begin position="5"/>
        <end position="373"/>
    </location>
</feature>
<dbReference type="PIRSF" id="PIRSF012535">
    <property type="entry name" value="UCP012535"/>
    <property type="match status" value="1"/>
</dbReference>
<dbReference type="InterPro" id="IPR055399">
    <property type="entry name" value="CC_BshC"/>
</dbReference>
<evidence type="ECO:0000256" key="2">
    <source>
        <dbReference type="HAMAP-Rule" id="MF_01867"/>
    </source>
</evidence>
<name>A0A512B9E7_9BACT</name>
<evidence type="ECO:0000259" key="4">
    <source>
        <dbReference type="Pfam" id="PF24850"/>
    </source>
</evidence>
<dbReference type="InterPro" id="IPR011199">
    <property type="entry name" value="Bacillithiol_biosynth_BshC"/>
</dbReference>
<dbReference type="HAMAP" id="MF_01867">
    <property type="entry name" value="BshC"/>
    <property type="match status" value="1"/>
</dbReference>
<keyword evidence="2" id="KW-0175">Coiled coil</keyword>
<keyword evidence="6" id="KW-1185">Reference proteome</keyword>
<feature type="domain" description="Bacillithiol biosynthesis BshC C-terminal coiled-coil" evidence="4">
    <location>
        <begin position="375"/>
        <end position="531"/>
    </location>
</feature>
<comment type="caution">
    <text evidence="5">The sequence shown here is derived from an EMBL/GenBank/DDBJ whole genome shotgun (WGS) entry which is preliminary data.</text>
</comment>
<feature type="coiled-coil region" evidence="2">
    <location>
        <begin position="451"/>
        <end position="486"/>
    </location>
</feature>
<evidence type="ECO:0000259" key="3">
    <source>
        <dbReference type="Pfam" id="PF10079"/>
    </source>
</evidence>
<dbReference type="InterPro" id="IPR055398">
    <property type="entry name" value="Rossmann-like_BshC"/>
</dbReference>